<accession>A0A8H3DYF9</accession>
<evidence type="ECO:0000313" key="2">
    <source>
        <dbReference type="EMBL" id="CAE7138793.1"/>
    </source>
</evidence>
<gene>
    <name evidence="2" type="ORF">RDB_LOCUS71855</name>
</gene>
<protein>
    <submittedName>
        <fullName evidence="2">Uncharacterized protein</fullName>
    </submittedName>
</protein>
<dbReference type="Proteomes" id="UP000663827">
    <property type="component" value="Unassembled WGS sequence"/>
</dbReference>
<comment type="caution">
    <text evidence="2">The sequence shown here is derived from an EMBL/GenBank/DDBJ whole genome shotgun (WGS) entry which is preliminary data.</text>
</comment>
<evidence type="ECO:0000313" key="3">
    <source>
        <dbReference type="Proteomes" id="UP000663827"/>
    </source>
</evidence>
<feature type="region of interest" description="Disordered" evidence="1">
    <location>
        <begin position="452"/>
        <end position="481"/>
    </location>
</feature>
<name>A0A8H3DYF9_9AGAM</name>
<reference evidence="2" key="1">
    <citation type="submission" date="2021-01" db="EMBL/GenBank/DDBJ databases">
        <authorList>
            <person name="Kaushik A."/>
        </authorList>
    </citation>
    <scope>NUCLEOTIDE SEQUENCE</scope>
    <source>
        <strain evidence="2">AG5</strain>
    </source>
</reference>
<evidence type="ECO:0000256" key="1">
    <source>
        <dbReference type="SAM" id="MobiDB-lite"/>
    </source>
</evidence>
<proteinExistence type="predicted"/>
<sequence length="698" mass="76550">MSMDDENTRRIANMSTTIREAVRKALPTPSGQFLTVMVPGKVVNFEDYVTDGNELMLPLKTQLNQAILCDDMPAMAPIQMGPTGRSVSRSYATTISKLVPAGTTVGVDDGAEMTAEQKRYKQAMETLSREVPGKNGVSLVELYTQKQATYTKAVAEKTKAFQAALKQAQDDPSNRTTAQAREDYDRWVQENAKTYRNFVQAAYMDWVITGKKEEVEYWFSVVDQDSALARVEQSKETMRHAVIQDSDGSGEYQTVRLEPSDWADKCKAKMGLGKQQTRTAEWYSFEINRLRRTNQMLMALKDGPPVFQTPSDSIDSDLDQAEKSLQKAIADHLAAEQAFRATKPVTKDTKEADKQAREKALVDRNTAKEGLAKEQKTYDELLHSKAVKSHKDGHNKLFSALTSNENSLVSSEYARNDSLIKEYEGKRDDLLYGSDSGKAAIQELAVGLDIPKSLPDPEAKPAITAGPGSNAPSKQTKQTKSLDDFFTPITVEVSATSESQGSQTKSSSCSFGASVSYGWTNASVSASHSDSQSKAMHDLANASIKISFECMRVDITRSWLRAELFYDPDLKPGPDVKISPGFEALQRMMEDPSKADELSKNWSMFSMYPVSFIVACNVVLEISGNTSNIQSHMNSASTSVAASLEVGPFVSVSGGYSESSTDTGATCKTTASGCRIEMKAPQIIAWVSQMVPALPRLG</sequence>
<dbReference type="AlphaFoldDB" id="A0A8H3DYF9"/>
<dbReference type="EMBL" id="CAJNJQ010001440">
    <property type="protein sequence ID" value="CAE7138793.1"/>
    <property type="molecule type" value="Genomic_DNA"/>
</dbReference>
<feature type="compositionally biased region" description="Polar residues" evidence="1">
    <location>
        <begin position="470"/>
        <end position="479"/>
    </location>
</feature>
<organism evidence="2 3">
    <name type="scientific">Rhizoctonia solani</name>
    <dbReference type="NCBI Taxonomy" id="456999"/>
    <lineage>
        <taxon>Eukaryota</taxon>
        <taxon>Fungi</taxon>
        <taxon>Dikarya</taxon>
        <taxon>Basidiomycota</taxon>
        <taxon>Agaricomycotina</taxon>
        <taxon>Agaricomycetes</taxon>
        <taxon>Cantharellales</taxon>
        <taxon>Ceratobasidiaceae</taxon>
        <taxon>Rhizoctonia</taxon>
    </lineage>
</organism>